<dbReference type="EMBL" id="CAJVQB010002649">
    <property type="protein sequence ID" value="CAG8582421.1"/>
    <property type="molecule type" value="Genomic_DNA"/>
</dbReference>
<evidence type="ECO:0000313" key="3">
    <source>
        <dbReference type="Proteomes" id="UP000789901"/>
    </source>
</evidence>
<name>A0ABN7UHE0_GIGMA</name>
<reference evidence="2 3" key="1">
    <citation type="submission" date="2021-06" db="EMBL/GenBank/DDBJ databases">
        <authorList>
            <person name="Kallberg Y."/>
            <person name="Tangrot J."/>
            <person name="Rosling A."/>
        </authorList>
    </citation>
    <scope>NUCLEOTIDE SEQUENCE [LARGE SCALE GENOMIC DNA]</scope>
    <source>
        <strain evidence="2 3">120-4 pot B 10/14</strain>
    </source>
</reference>
<accession>A0ABN7UHE0</accession>
<organism evidence="2 3">
    <name type="scientific">Gigaspora margarita</name>
    <dbReference type="NCBI Taxonomy" id="4874"/>
    <lineage>
        <taxon>Eukaryota</taxon>
        <taxon>Fungi</taxon>
        <taxon>Fungi incertae sedis</taxon>
        <taxon>Mucoromycota</taxon>
        <taxon>Glomeromycotina</taxon>
        <taxon>Glomeromycetes</taxon>
        <taxon>Diversisporales</taxon>
        <taxon>Gigasporaceae</taxon>
        <taxon>Gigaspora</taxon>
    </lineage>
</organism>
<gene>
    <name evidence="2" type="ORF">GMARGA_LOCUS6012</name>
</gene>
<evidence type="ECO:0000256" key="1">
    <source>
        <dbReference type="SAM" id="MobiDB-lite"/>
    </source>
</evidence>
<dbReference type="Proteomes" id="UP000789901">
    <property type="component" value="Unassembled WGS sequence"/>
</dbReference>
<protein>
    <submittedName>
        <fullName evidence="2">19738_t:CDS:1</fullName>
    </submittedName>
</protein>
<feature type="region of interest" description="Disordered" evidence="1">
    <location>
        <begin position="59"/>
        <end position="78"/>
    </location>
</feature>
<evidence type="ECO:0000313" key="2">
    <source>
        <dbReference type="EMBL" id="CAG8582421.1"/>
    </source>
</evidence>
<proteinExistence type="predicted"/>
<sequence>MANNNDNNLECSLNETYYDEDLLEGSEMSLENSDAIILEKANHLIILILKALAYMKKTRSQQANNSENEGSDKENNTLPNIILRNLRKVATRGQPKLSSYYKKSMFSK</sequence>
<comment type="caution">
    <text evidence="2">The sequence shown here is derived from an EMBL/GenBank/DDBJ whole genome shotgun (WGS) entry which is preliminary data.</text>
</comment>
<keyword evidence="3" id="KW-1185">Reference proteome</keyword>